<dbReference type="EMBL" id="KZ107845">
    <property type="protein sequence ID" value="OSS48658.1"/>
    <property type="molecule type" value="Genomic_DNA"/>
</dbReference>
<reference evidence="3 4" key="1">
    <citation type="journal article" date="2017" name="Genome Announc.">
        <title>Genome sequence of the saprophytic ascomycete Epicoccum nigrum ICMP 19927 strain isolated from New Zealand.</title>
        <authorList>
            <person name="Fokin M."/>
            <person name="Fleetwood D."/>
            <person name="Weir B.S."/>
            <person name="Villas-Boas S.G."/>
        </authorList>
    </citation>
    <scope>NUCLEOTIDE SEQUENCE [LARGE SCALE GENOMIC DNA]</scope>
    <source>
        <strain evidence="3 4">ICMP 19927</strain>
    </source>
</reference>
<keyword evidence="1" id="KW-1133">Transmembrane helix</keyword>
<dbReference type="InterPro" id="IPR018626">
    <property type="entry name" value="LCHN/Anr2"/>
</dbReference>
<dbReference type="AlphaFoldDB" id="A0A1Y2M097"/>
<protein>
    <recommendedName>
        <fullName evidence="2">DUF4484 domain-containing protein</fullName>
    </recommendedName>
</protein>
<dbReference type="FunCoup" id="A0A1Y2M097">
    <property type="interactions" value="29"/>
</dbReference>
<evidence type="ECO:0000256" key="1">
    <source>
        <dbReference type="SAM" id="Phobius"/>
    </source>
</evidence>
<evidence type="ECO:0000313" key="4">
    <source>
        <dbReference type="Proteomes" id="UP000193240"/>
    </source>
</evidence>
<dbReference type="Proteomes" id="UP000193240">
    <property type="component" value="Unassembled WGS sequence"/>
</dbReference>
<feature type="domain" description="DUF4484" evidence="2">
    <location>
        <begin position="454"/>
        <end position="590"/>
    </location>
</feature>
<dbReference type="PANTHER" id="PTHR28153">
    <property type="entry name" value="PROTEIN, PUTATIVE-RELATED"/>
    <property type="match status" value="1"/>
</dbReference>
<feature type="transmembrane region" description="Helical" evidence="1">
    <location>
        <begin position="7"/>
        <end position="27"/>
    </location>
</feature>
<dbReference type="InterPro" id="IPR028115">
    <property type="entry name" value="DUF4484"/>
</dbReference>
<keyword evidence="1" id="KW-0472">Membrane</keyword>
<gene>
    <name evidence="3" type="ORF">B5807_07146</name>
</gene>
<keyword evidence="4" id="KW-1185">Reference proteome</keyword>
<evidence type="ECO:0000259" key="2">
    <source>
        <dbReference type="Pfam" id="PF14831"/>
    </source>
</evidence>
<organism evidence="3 4">
    <name type="scientific">Epicoccum nigrum</name>
    <name type="common">Soil fungus</name>
    <name type="synonym">Epicoccum purpurascens</name>
    <dbReference type="NCBI Taxonomy" id="105696"/>
    <lineage>
        <taxon>Eukaryota</taxon>
        <taxon>Fungi</taxon>
        <taxon>Dikarya</taxon>
        <taxon>Ascomycota</taxon>
        <taxon>Pezizomycotina</taxon>
        <taxon>Dothideomycetes</taxon>
        <taxon>Pleosporomycetidae</taxon>
        <taxon>Pleosporales</taxon>
        <taxon>Pleosporineae</taxon>
        <taxon>Didymellaceae</taxon>
        <taxon>Epicoccum</taxon>
    </lineage>
</organism>
<proteinExistence type="predicted"/>
<accession>A0A1Y2M097</accession>
<evidence type="ECO:0000313" key="3">
    <source>
        <dbReference type="EMBL" id="OSS48658.1"/>
    </source>
</evidence>
<dbReference type="Pfam" id="PF09804">
    <property type="entry name" value="DENND11"/>
    <property type="match status" value="1"/>
</dbReference>
<name>A0A1Y2M097_EPING</name>
<keyword evidence="1" id="KW-0812">Transmembrane</keyword>
<dbReference type="InParanoid" id="A0A1Y2M097"/>
<dbReference type="PROSITE" id="PS51257">
    <property type="entry name" value="PROKAR_LIPOPROTEIN"/>
    <property type="match status" value="1"/>
</dbReference>
<dbReference type="InterPro" id="IPR053056">
    <property type="entry name" value="Lipid_Metab_Assoc_Protein"/>
</dbReference>
<dbReference type="GO" id="GO:0005811">
    <property type="term" value="C:lipid droplet"/>
    <property type="evidence" value="ECO:0007669"/>
    <property type="project" value="TreeGrafter"/>
</dbReference>
<dbReference type="STRING" id="105696.A0A1Y2M097"/>
<dbReference type="PANTHER" id="PTHR28153:SF1">
    <property type="entry name" value="DUF4484 DOMAIN-CONTAINING PROTEIN"/>
    <property type="match status" value="1"/>
</dbReference>
<dbReference type="OMA" id="GYTIVWK"/>
<sequence length="593" mass="66767">MVLLRSRWFWLSILPLLGYACLVMVLLPSQRDCDCDCIGNCRKDKHSCAQHATMSASTHSSATDIDVGSSNDAPQVEALFLIKFDKKVGYTIAWKRTASDTDLDGVEYKSLPSGLHSLASDLVYFTHAGFAGLSAFARGDASEADRNANFVSVGMLVRREGRFGRLGRGWLLAGRLEKLAAALAQDESTAPLEEFWADQTSRPKAKHADSKGSLRLRDRAISTVMAIPKDEERLPEYHPALAILQYLDLFGPLVFRLQQAALLRKRILFVGSPPVRTTCEFVYNLSVLSSISPRDAEQLAPGTEDLLRLPSLFSIGVHDITYLEELRNPKGGHTPGNDAAEGWVACTTDEIIATKPKLYDIVVEIPHGSDSQPQQRQWPKLRTNEGHMIKASQRDVARYKLLHRELWKHRQQATETFHDEDEQNDDAAPLISHDEIDAKRADEDFNEAYDDTAVEPTTWSRLAYQGFMWWASAGERDAYTKAERDLDRELVGDISAYEDSVETAVIAYFHRQSSLIINVIAQLLESEHENEEREGEDDDALWIDRDDLSRMGLDTWSEADRAYVQEFGSLYFNRRVEIRGNEVDCCGLRVPLL</sequence>
<dbReference type="Pfam" id="PF14831">
    <property type="entry name" value="DUF4484"/>
    <property type="match status" value="1"/>
</dbReference>